<evidence type="ECO:0000313" key="4">
    <source>
        <dbReference type="EMBL" id="KAL0013035.1"/>
    </source>
</evidence>
<evidence type="ECO:0000313" key="5">
    <source>
        <dbReference type="Proteomes" id="UP001459277"/>
    </source>
</evidence>
<organism evidence="4 5">
    <name type="scientific">Lithocarpus litseifolius</name>
    <dbReference type="NCBI Taxonomy" id="425828"/>
    <lineage>
        <taxon>Eukaryota</taxon>
        <taxon>Viridiplantae</taxon>
        <taxon>Streptophyta</taxon>
        <taxon>Embryophyta</taxon>
        <taxon>Tracheophyta</taxon>
        <taxon>Spermatophyta</taxon>
        <taxon>Magnoliopsida</taxon>
        <taxon>eudicotyledons</taxon>
        <taxon>Gunneridae</taxon>
        <taxon>Pentapetalae</taxon>
        <taxon>rosids</taxon>
        <taxon>fabids</taxon>
        <taxon>Fagales</taxon>
        <taxon>Fagaceae</taxon>
        <taxon>Lithocarpus</taxon>
    </lineage>
</organism>
<feature type="compositionally biased region" description="Polar residues" evidence="2">
    <location>
        <begin position="356"/>
        <end position="365"/>
    </location>
</feature>
<accession>A0AAW2DQP7</accession>
<dbReference type="Proteomes" id="UP001459277">
    <property type="component" value="Unassembled WGS sequence"/>
</dbReference>
<feature type="compositionally biased region" description="Basic and acidic residues" evidence="2">
    <location>
        <begin position="373"/>
        <end position="391"/>
    </location>
</feature>
<reference evidence="4 5" key="1">
    <citation type="submission" date="2024-01" db="EMBL/GenBank/DDBJ databases">
        <title>A telomere-to-telomere, gap-free genome of sweet tea (Lithocarpus litseifolius).</title>
        <authorList>
            <person name="Zhou J."/>
        </authorList>
    </citation>
    <scope>NUCLEOTIDE SEQUENCE [LARGE SCALE GENOMIC DNA]</scope>
    <source>
        <strain evidence="4">Zhou-2022a</strain>
        <tissue evidence="4">Leaf</tissue>
    </source>
</reference>
<dbReference type="InterPro" id="IPR040256">
    <property type="entry name" value="At4g02000-like"/>
</dbReference>
<name>A0AAW2DQP7_9ROSI</name>
<feature type="region of interest" description="Disordered" evidence="2">
    <location>
        <begin position="547"/>
        <end position="572"/>
    </location>
</feature>
<feature type="domain" description="CCHC-type" evidence="3">
    <location>
        <begin position="275"/>
        <end position="289"/>
    </location>
</feature>
<dbReference type="Pfam" id="PF14111">
    <property type="entry name" value="DUF4283"/>
    <property type="match status" value="1"/>
</dbReference>
<dbReference type="PANTHER" id="PTHR31286">
    <property type="entry name" value="GLYCINE-RICH CELL WALL STRUCTURAL PROTEIN 1.8-LIKE"/>
    <property type="match status" value="1"/>
</dbReference>
<evidence type="ECO:0000256" key="1">
    <source>
        <dbReference type="PROSITE-ProRule" id="PRU00047"/>
    </source>
</evidence>
<dbReference type="PANTHER" id="PTHR31286:SF99">
    <property type="entry name" value="DUF4283 DOMAIN-CONTAINING PROTEIN"/>
    <property type="match status" value="1"/>
</dbReference>
<keyword evidence="1" id="KW-0862">Zinc</keyword>
<gene>
    <name evidence="4" type="ORF">SO802_000104</name>
</gene>
<dbReference type="InterPro" id="IPR001878">
    <property type="entry name" value="Znf_CCHC"/>
</dbReference>
<keyword evidence="1" id="KW-0479">Metal-binding</keyword>
<dbReference type="GO" id="GO:0008270">
    <property type="term" value="F:zinc ion binding"/>
    <property type="evidence" value="ECO:0007669"/>
    <property type="project" value="UniProtKB-KW"/>
</dbReference>
<evidence type="ECO:0000259" key="3">
    <source>
        <dbReference type="PROSITE" id="PS50158"/>
    </source>
</evidence>
<dbReference type="InterPro" id="IPR025558">
    <property type="entry name" value="DUF4283"/>
</dbReference>
<keyword evidence="5" id="KW-1185">Reference proteome</keyword>
<evidence type="ECO:0000256" key="2">
    <source>
        <dbReference type="SAM" id="MobiDB-lite"/>
    </source>
</evidence>
<feature type="region of interest" description="Disordered" evidence="2">
    <location>
        <begin position="412"/>
        <end position="474"/>
    </location>
</feature>
<feature type="compositionally biased region" description="Polar residues" evidence="2">
    <location>
        <begin position="461"/>
        <end position="473"/>
    </location>
</feature>
<keyword evidence="1" id="KW-0863">Zinc-finger</keyword>
<feature type="compositionally biased region" description="Polar residues" evidence="2">
    <location>
        <begin position="412"/>
        <end position="428"/>
    </location>
</feature>
<feature type="region of interest" description="Disordered" evidence="2">
    <location>
        <begin position="347"/>
        <end position="394"/>
    </location>
</feature>
<dbReference type="PROSITE" id="PS50158">
    <property type="entry name" value="ZF_CCHC"/>
    <property type="match status" value="1"/>
</dbReference>
<proteinExistence type="predicted"/>
<feature type="compositionally biased region" description="Basic and acidic residues" evidence="2">
    <location>
        <begin position="1"/>
        <end position="26"/>
    </location>
</feature>
<protein>
    <recommendedName>
        <fullName evidence="3">CCHC-type domain-containing protein</fullName>
    </recommendedName>
</protein>
<sequence>MNTRPLSREEEAELVRSNKKIKDLHHASFNNGYDTEKEPSSSQGHQGHQALSFKEKLVGDIPGAYTQAFDFSEVLDSDIESDDEMADLREGVAAVKLSSTTKQRIRAPWSKALIVKVFGRKVGFNYLHSKLLSMWKPVGKMDFVDLEEGYFLTRFSLKEDHDSVLRKGPWFIGDHFLSIRPWVPNFRTDLSNVASVAVWVRLNRLPIEYYEAEVLKQIGQVIGTVLRIDTHTATESRGRYARLCVQIDIDKPLILTVLIGKLEQPVVYEGLHQLCFTCGRVGHRKESCPYATPRPPSPVEEVPLKSVKQVSEDHVCPGSECAGTSGNGPEVAQEGAYGPWLVVSRKKSGRKMPKSQLPTTEQRNPPTSPQFHFLRDGDSRAHKDTKRKMTLDQESLGPKIGEIICNISNKPLGQAGPSSLKGSTSKNFVSGSSVKGKKSYDLRKSNSQSSRELSKDGKHQPFQSKSQVSLFQTTDHRTSFNPKFRFSSSVQPEMEVAAKGDVPDRVEKDSRNGCSLDCPISLNCHKDLEKQVNPAKGDVDEQVQGVQNLTGGSNEGELQPMEESEKAEDKGCGTGNCTNCNYLARAGLSELYDLA</sequence>
<feature type="region of interest" description="Disordered" evidence="2">
    <location>
        <begin position="1"/>
        <end position="49"/>
    </location>
</feature>
<dbReference type="GO" id="GO:0003676">
    <property type="term" value="F:nucleic acid binding"/>
    <property type="evidence" value="ECO:0007669"/>
    <property type="project" value="InterPro"/>
</dbReference>
<dbReference type="EMBL" id="JAZDWU010000001">
    <property type="protein sequence ID" value="KAL0013035.1"/>
    <property type="molecule type" value="Genomic_DNA"/>
</dbReference>
<comment type="caution">
    <text evidence="4">The sequence shown here is derived from an EMBL/GenBank/DDBJ whole genome shotgun (WGS) entry which is preliminary data.</text>
</comment>
<dbReference type="AlphaFoldDB" id="A0AAW2DQP7"/>